<dbReference type="Gene3D" id="3.40.630.10">
    <property type="entry name" value="Zn peptidases"/>
    <property type="match status" value="1"/>
</dbReference>
<dbReference type="Proteomes" id="UP001499841">
    <property type="component" value="Unassembled WGS sequence"/>
</dbReference>
<dbReference type="PANTHER" id="PTHR11014">
    <property type="entry name" value="PEPTIDASE M20 FAMILY MEMBER"/>
    <property type="match status" value="1"/>
</dbReference>
<comment type="caution">
    <text evidence="2">The sequence shown here is derived from an EMBL/GenBank/DDBJ whole genome shotgun (WGS) entry which is preliminary data.</text>
</comment>
<dbReference type="SUPFAM" id="SSF53187">
    <property type="entry name" value="Zn-dependent exopeptidases"/>
    <property type="match status" value="1"/>
</dbReference>
<name>A0ABP8EV80_9MICO</name>
<proteinExistence type="predicted"/>
<evidence type="ECO:0000313" key="2">
    <source>
        <dbReference type="EMBL" id="GAA4287776.1"/>
    </source>
</evidence>
<accession>A0ABP8EV80</accession>
<evidence type="ECO:0000259" key="1">
    <source>
        <dbReference type="Pfam" id="PF07687"/>
    </source>
</evidence>
<dbReference type="SUPFAM" id="SSF55031">
    <property type="entry name" value="Bacterial exopeptidase dimerisation domain"/>
    <property type="match status" value="1"/>
</dbReference>
<evidence type="ECO:0000313" key="3">
    <source>
        <dbReference type="Proteomes" id="UP001499841"/>
    </source>
</evidence>
<protein>
    <submittedName>
        <fullName evidence="2">M20 family metallopeptidase</fullName>
    </submittedName>
</protein>
<reference evidence="3" key="1">
    <citation type="journal article" date="2019" name="Int. J. Syst. Evol. Microbiol.">
        <title>The Global Catalogue of Microorganisms (GCM) 10K type strain sequencing project: providing services to taxonomists for standard genome sequencing and annotation.</title>
        <authorList>
            <consortium name="The Broad Institute Genomics Platform"/>
            <consortium name="The Broad Institute Genome Sequencing Center for Infectious Disease"/>
            <person name="Wu L."/>
            <person name="Ma J."/>
        </authorList>
    </citation>
    <scope>NUCLEOTIDE SEQUENCE [LARGE SCALE GENOMIC DNA]</scope>
    <source>
        <strain evidence="3">JCM 17459</strain>
    </source>
</reference>
<dbReference type="PIRSF" id="PIRSF005962">
    <property type="entry name" value="Pept_M20D_amidohydro"/>
    <property type="match status" value="1"/>
</dbReference>
<dbReference type="RefSeq" id="WP_345040843.1">
    <property type="nucleotide sequence ID" value="NZ_BAABBA010000009.1"/>
</dbReference>
<dbReference type="InterPro" id="IPR036264">
    <property type="entry name" value="Bact_exopeptidase_dim_dom"/>
</dbReference>
<keyword evidence="3" id="KW-1185">Reference proteome</keyword>
<organism evidence="2 3">
    <name type="scientific">Georgenia daeguensis</name>
    <dbReference type="NCBI Taxonomy" id="908355"/>
    <lineage>
        <taxon>Bacteria</taxon>
        <taxon>Bacillati</taxon>
        <taxon>Actinomycetota</taxon>
        <taxon>Actinomycetes</taxon>
        <taxon>Micrococcales</taxon>
        <taxon>Bogoriellaceae</taxon>
        <taxon>Georgenia</taxon>
    </lineage>
</organism>
<dbReference type="Pfam" id="PF07687">
    <property type="entry name" value="M20_dimer"/>
    <property type="match status" value="1"/>
</dbReference>
<dbReference type="Gene3D" id="3.30.70.360">
    <property type="match status" value="1"/>
</dbReference>
<dbReference type="InterPro" id="IPR002933">
    <property type="entry name" value="Peptidase_M20"/>
</dbReference>
<sequence length="422" mass="44032">MRPVPAPTGSAVARRVNAIVAGLEPDLIAVRRHLHAHPEPAWMEHETTAYVAEKLRAAGLEPRPLKGSGLIVNIGADPRDHGRRRIGLRGDLDALPLTETSGLPFASTRDGYAHACGHDIHTTAVLGAALTLKQLDDDGKLPVGVRCIFQPAEEVQPGGAVAAIDQGALDGVEQIYALHCDPKVTVGQVGSRIGAITAASDTVTITVTSDGGHTSRPHLTGDVVFALGQLITTLPAVLGRRMDPRAGVNLTWGAVHAGKAANAIPATGSVTGTIRSLDSREWHRAAKIVQESVDHVVAPYDVEVSLSYARGIPPVVNEERAVRVVDAAAKDVIGPDAVVLTEQSLGGEDFAWYLTRVPGALVRLGTRAPGGPSYDLHRGDIVFDERAIAIGARVLVRTALLAGDGQIGEGARTTAEAAAAAS</sequence>
<dbReference type="InterPro" id="IPR017439">
    <property type="entry name" value="Amidohydrolase"/>
</dbReference>
<dbReference type="NCBIfam" id="TIGR01891">
    <property type="entry name" value="amidohydrolases"/>
    <property type="match status" value="1"/>
</dbReference>
<dbReference type="Pfam" id="PF01546">
    <property type="entry name" value="Peptidase_M20"/>
    <property type="match status" value="1"/>
</dbReference>
<dbReference type="InterPro" id="IPR011650">
    <property type="entry name" value="Peptidase_M20_dimer"/>
</dbReference>
<gene>
    <name evidence="2" type="ORF">GCM10022262_21350</name>
</gene>
<dbReference type="EMBL" id="BAABBA010000009">
    <property type="protein sequence ID" value="GAA4287776.1"/>
    <property type="molecule type" value="Genomic_DNA"/>
</dbReference>
<dbReference type="PANTHER" id="PTHR11014:SF63">
    <property type="entry name" value="METALLOPEPTIDASE, PUTATIVE (AFU_ORTHOLOGUE AFUA_6G09600)-RELATED"/>
    <property type="match status" value="1"/>
</dbReference>
<feature type="domain" description="Peptidase M20 dimerisation" evidence="1">
    <location>
        <begin position="202"/>
        <end position="299"/>
    </location>
</feature>